<sequence length="921" mass="106057">MTEASVTFLQRKIDNYLHWNKRGLYFSEVLKEFSELRNDLERIIPFLRNADLDVLGFGHDEKIYTSKKLRNAFYDMEDEVEKMMRPPTLLWGCHRPLPFWWHCALYKNLNDVHEVRGRIQRIMDKLKVSSNIENGSLEKGESSISPEPDESYRESMLRVSGNYLEMKMVGFKDYKQQLEELLLQDREKQLKVISVTGMAGIGKTTLVKKVYNSNIVKSSFECLTWVYISRFLRDVLRAMLNGFFFGTAPYALDSMDEQELQGAIHSYLCGKSYLIVMDAVWNISFWEFLAPAFPKDCGGRIIWTTCERHLVDFLDIPHFVIKLEPLKYDDSLALFCQRAFLSSPPPELLEKAKILVERLRGLPLAIVHIASSLRQEMSPQAWDRAISLIKESMFRAIRLNYKGLTYPAKLLFLSLSMFPEEEEIWVKRFIRLWVAEGFVEETPDRTAEEVAEACFKQLIIRSMIDPVRIDVIGNLKSFKLHIPLRHLGRAIIENNELREFCTTEKEHGYPNIQCLRRHTQNMPSKKIDLANLRYFAIFGIETVPSSLMDLLPSKFQLLRVLDLRGVRIKILPSGLGTLFHLRYLGLRRTHIIDLPSSLSRLHHLRTLDIKDTQVRRLRGWVVGLMQLRHIHLASALMTKVVELSLETGMLIAPQIQTLAGVRGTTRLVQELQSWTQLRKLSIGRVIGCDSEILCRSINKMSFLRSLSIKCDGGQSLQLESLTLCSKNLETLRIGGPVKPFAHLVNCFRPNLCRLYLWDNMLKEDPFSSLQHLPNLIVLSLSNAYTGKFMECCAGGFPKLKNLSILRMTSLECGTIELGGMKELENLFIGHCPNLKKLFQGLIGLSALHIVKVSEMADEFVEVLEKNVKDHNLKVQQQHMHVEENAKDPHVIVQKMPLFVSKDHHSKVHGMPSERIQRIIAE</sequence>
<dbReference type="InterPro" id="IPR058922">
    <property type="entry name" value="WHD_DRP"/>
</dbReference>
<dbReference type="Gene3D" id="3.80.10.10">
    <property type="entry name" value="Ribonuclease Inhibitor"/>
    <property type="match status" value="2"/>
</dbReference>
<dbReference type="EMBL" id="JABCRI010000003">
    <property type="protein sequence ID" value="KAF8408932.1"/>
    <property type="molecule type" value="Genomic_DNA"/>
</dbReference>
<dbReference type="OrthoDB" id="5986190at2759"/>
<dbReference type="Pfam" id="PF23559">
    <property type="entry name" value="WHD_DRP"/>
    <property type="match status" value="1"/>
</dbReference>
<name>A0A835DQR1_TETSI</name>
<dbReference type="Gene3D" id="3.40.50.300">
    <property type="entry name" value="P-loop containing nucleotide triphosphate hydrolases"/>
    <property type="match status" value="1"/>
</dbReference>
<dbReference type="AlphaFoldDB" id="A0A835DQR1"/>
<dbReference type="PANTHER" id="PTHR23155">
    <property type="entry name" value="DISEASE RESISTANCE PROTEIN RP"/>
    <property type="match status" value="1"/>
</dbReference>
<dbReference type="GO" id="GO:0098542">
    <property type="term" value="P:defense response to other organism"/>
    <property type="evidence" value="ECO:0007669"/>
    <property type="project" value="TreeGrafter"/>
</dbReference>
<comment type="caution">
    <text evidence="6">The sequence shown here is derived from an EMBL/GenBank/DDBJ whole genome shotgun (WGS) entry which is preliminary data.</text>
</comment>
<feature type="domain" description="Disease resistance protein winged helix" evidence="4">
    <location>
        <begin position="417"/>
        <end position="481"/>
    </location>
</feature>
<evidence type="ECO:0000256" key="1">
    <source>
        <dbReference type="ARBA" id="ARBA00022737"/>
    </source>
</evidence>
<dbReference type="PANTHER" id="PTHR23155:SF1205">
    <property type="entry name" value="DISEASE RESISTANCE PROTEIN RPM1"/>
    <property type="match status" value="1"/>
</dbReference>
<protein>
    <recommendedName>
        <fullName evidence="8">NB-ARC domain-containing protein</fullName>
    </recommendedName>
</protein>
<dbReference type="Proteomes" id="UP000655225">
    <property type="component" value="Unassembled WGS sequence"/>
</dbReference>
<dbReference type="Gene3D" id="1.10.8.430">
    <property type="entry name" value="Helical domain of apoptotic protease-activating factors"/>
    <property type="match status" value="1"/>
</dbReference>
<keyword evidence="7" id="KW-1185">Reference proteome</keyword>
<feature type="domain" description="NB-ARC" evidence="3">
    <location>
        <begin position="173"/>
        <end position="340"/>
    </location>
</feature>
<gene>
    <name evidence="6" type="ORF">HHK36_005002</name>
</gene>
<dbReference type="GO" id="GO:0043531">
    <property type="term" value="F:ADP binding"/>
    <property type="evidence" value="ECO:0007669"/>
    <property type="project" value="InterPro"/>
</dbReference>
<dbReference type="PRINTS" id="PR00364">
    <property type="entry name" value="DISEASERSIST"/>
</dbReference>
<evidence type="ECO:0000259" key="5">
    <source>
        <dbReference type="Pfam" id="PF23598"/>
    </source>
</evidence>
<keyword evidence="2" id="KW-0611">Plant defense</keyword>
<evidence type="ECO:0000256" key="2">
    <source>
        <dbReference type="ARBA" id="ARBA00022821"/>
    </source>
</evidence>
<evidence type="ECO:0000259" key="4">
    <source>
        <dbReference type="Pfam" id="PF23559"/>
    </source>
</evidence>
<evidence type="ECO:0000313" key="7">
    <source>
        <dbReference type="Proteomes" id="UP000655225"/>
    </source>
</evidence>
<reference evidence="6 7" key="1">
    <citation type="submission" date="2020-04" db="EMBL/GenBank/DDBJ databases">
        <title>Plant Genome Project.</title>
        <authorList>
            <person name="Zhang R.-G."/>
        </authorList>
    </citation>
    <scope>NUCLEOTIDE SEQUENCE [LARGE SCALE GENOMIC DNA]</scope>
    <source>
        <strain evidence="6">YNK0</strain>
        <tissue evidence="6">Leaf</tissue>
    </source>
</reference>
<dbReference type="InterPro" id="IPR055414">
    <property type="entry name" value="LRR_R13L4/SHOC2-like"/>
</dbReference>
<dbReference type="InterPro" id="IPR042197">
    <property type="entry name" value="Apaf_helical"/>
</dbReference>
<organism evidence="6 7">
    <name type="scientific">Tetracentron sinense</name>
    <name type="common">Spur-leaf</name>
    <dbReference type="NCBI Taxonomy" id="13715"/>
    <lineage>
        <taxon>Eukaryota</taxon>
        <taxon>Viridiplantae</taxon>
        <taxon>Streptophyta</taxon>
        <taxon>Embryophyta</taxon>
        <taxon>Tracheophyta</taxon>
        <taxon>Spermatophyta</taxon>
        <taxon>Magnoliopsida</taxon>
        <taxon>Trochodendrales</taxon>
        <taxon>Trochodendraceae</taxon>
        <taxon>Tetracentron</taxon>
    </lineage>
</organism>
<dbReference type="SUPFAM" id="SSF52058">
    <property type="entry name" value="L domain-like"/>
    <property type="match status" value="1"/>
</dbReference>
<dbReference type="InterPro" id="IPR027417">
    <property type="entry name" value="P-loop_NTPase"/>
</dbReference>
<dbReference type="OMA" id="PCHFEIS"/>
<feature type="domain" description="Disease resistance R13L4/SHOC-2-like LRR" evidence="5">
    <location>
        <begin position="551"/>
        <end position="853"/>
    </location>
</feature>
<dbReference type="Pfam" id="PF00931">
    <property type="entry name" value="NB-ARC"/>
    <property type="match status" value="1"/>
</dbReference>
<dbReference type="Pfam" id="PF23598">
    <property type="entry name" value="LRR_14"/>
    <property type="match status" value="1"/>
</dbReference>
<dbReference type="InterPro" id="IPR032675">
    <property type="entry name" value="LRR_dom_sf"/>
</dbReference>
<accession>A0A835DQR1</accession>
<proteinExistence type="predicted"/>
<keyword evidence="1" id="KW-0677">Repeat</keyword>
<evidence type="ECO:0000313" key="6">
    <source>
        <dbReference type="EMBL" id="KAF8408932.1"/>
    </source>
</evidence>
<evidence type="ECO:0008006" key="8">
    <source>
        <dbReference type="Google" id="ProtNLM"/>
    </source>
</evidence>
<dbReference type="InterPro" id="IPR002182">
    <property type="entry name" value="NB-ARC"/>
</dbReference>
<dbReference type="SUPFAM" id="SSF52540">
    <property type="entry name" value="P-loop containing nucleoside triphosphate hydrolases"/>
    <property type="match status" value="1"/>
</dbReference>
<evidence type="ECO:0000259" key="3">
    <source>
        <dbReference type="Pfam" id="PF00931"/>
    </source>
</evidence>
<dbReference type="InterPro" id="IPR044974">
    <property type="entry name" value="Disease_R_plants"/>
</dbReference>